<evidence type="ECO:0000259" key="5">
    <source>
        <dbReference type="PROSITE" id="PS50887"/>
    </source>
</evidence>
<dbReference type="RefSeq" id="WP_214174469.1">
    <property type="nucleotide sequence ID" value="NZ_JAHCVK010000001.1"/>
</dbReference>
<dbReference type="Pfam" id="PF11845">
    <property type="entry name" value="Tll0287-like"/>
    <property type="match status" value="1"/>
</dbReference>
<dbReference type="PROSITE" id="PS50887">
    <property type="entry name" value="GGDEF"/>
    <property type="match status" value="1"/>
</dbReference>
<reference evidence="6 7" key="1">
    <citation type="submission" date="2021-05" db="EMBL/GenBank/DDBJ databases">
        <title>The draft genome of Geobacter luticola JCM 17780.</title>
        <authorList>
            <person name="Xu Z."/>
            <person name="Masuda Y."/>
            <person name="Itoh H."/>
            <person name="Senoo K."/>
        </authorList>
    </citation>
    <scope>NUCLEOTIDE SEQUENCE [LARGE SCALE GENOMIC DNA]</scope>
    <source>
        <strain evidence="6 7">JCM 17780</strain>
    </source>
</reference>
<keyword evidence="7" id="KW-1185">Reference proteome</keyword>
<dbReference type="SMART" id="SM00267">
    <property type="entry name" value="GGDEF"/>
    <property type="match status" value="1"/>
</dbReference>
<accession>A0ABS5SD60</accession>
<feature type="transmembrane region" description="Helical" evidence="4">
    <location>
        <begin position="12"/>
        <end position="33"/>
    </location>
</feature>
<feature type="domain" description="GGDEF" evidence="5">
    <location>
        <begin position="296"/>
        <end position="425"/>
    </location>
</feature>
<dbReference type="PANTHER" id="PTHR45138:SF9">
    <property type="entry name" value="DIGUANYLATE CYCLASE DGCM-RELATED"/>
    <property type="match status" value="1"/>
</dbReference>
<dbReference type="InterPro" id="IPR050469">
    <property type="entry name" value="Diguanylate_Cyclase"/>
</dbReference>
<comment type="caution">
    <text evidence="6">The sequence shown here is derived from an EMBL/GenBank/DDBJ whole genome shotgun (WGS) entry which is preliminary data.</text>
</comment>
<keyword evidence="3" id="KW-0175">Coiled coil</keyword>
<dbReference type="EMBL" id="JAHCVK010000001">
    <property type="protein sequence ID" value="MBT0652531.1"/>
    <property type="molecule type" value="Genomic_DNA"/>
</dbReference>
<dbReference type="SUPFAM" id="SSF55073">
    <property type="entry name" value="Nucleotide cyclase"/>
    <property type="match status" value="1"/>
</dbReference>
<dbReference type="PANTHER" id="PTHR45138">
    <property type="entry name" value="REGULATORY COMPONENTS OF SENSORY TRANSDUCTION SYSTEM"/>
    <property type="match status" value="1"/>
</dbReference>
<dbReference type="Proteomes" id="UP000756860">
    <property type="component" value="Unassembled WGS sequence"/>
</dbReference>
<evidence type="ECO:0000256" key="2">
    <source>
        <dbReference type="ARBA" id="ARBA00034247"/>
    </source>
</evidence>
<comment type="catalytic activity">
    <reaction evidence="2">
        <text>2 GTP = 3',3'-c-di-GMP + 2 diphosphate</text>
        <dbReference type="Rhea" id="RHEA:24898"/>
        <dbReference type="ChEBI" id="CHEBI:33019"/>
        <dbReference type="ChEBI" id="CHEBI:37565"/>
        <dbReference type="ChEBI" id="CHEBI:58805"/>
        <dbReference type="EC" id="2.7.7.65"/>
    </reaction>
</comment>
<evidence type="ECO:0000256" key="1">
    <source>
        <dbReference type="ARBA" id="ARBA00012528"/>
    </source>
</evidence>
<sequence length="431" mass="48974">MQIKQQLRLTQPGTYSLILALGWTIVIAVSLLVSISVHRQEIVAIAQNVARAYIDKDILYRNWNALHGGIYVPADRGLSPNPFYPPSILERDVTTPSGRHLTLVNPSYMTRQIYEYALKEHKVSGRITSLKPLRPENRADIWEESALRDFERGVQEVSSVVTEGRTGYVRLMRPLVTEESCLPCHAHQGYRKGDIRGGISIKLPMTLFESATRKQIELLWAGHGIIWLMGLTGLYVGYTGLRRRTEERDRAEEELKRVNAILENQATTDSLTGICNRRRFLELLQAEIQEAKRYSMPLALIFFDIDHFKSVNDTYGHEAGDTVLQELARIVTNMIRQTDIFARFGGEEFVILVHNNDVRTGRELAEKIRYTVGEHRFPLMGTVTCSFGVAQFYPDDTPETIIKRADDAMYAAKQAGRNRVETRCDCNTGTV</sequence>
<name>A0ABS5SD60_9BACT</name>
<evidence type="ECO:0000256" key="4">
    <source>
        <dbReference type="SAM" id="Phobius"/>
    </source>
</evidence>
<feature type="transmembrane region" description="Helical" evidence="4">
    <location>
        <begin position="218"/>
        <end position="238"/>
    </location>
</feature>
<keyword evidence="4" id="KW-0472">Membrane</keyword>
<dbReference type="InterPro" id="IPR021796">
    <property type="entry name" value="Tll0287-like_dom"/>
</dbReference>
<dbReference type="NCBIfam" id="TIGR00254">
    <property type="entry name" value="GGDEF"/>
    <property type="match status" value="1"/>
</dbReference>
<dbReference type="EC" id="2.7.7.65" evidence="1"/>
<evidence type="ECO:0000313" key="7">
    <source>
        <dbReference type="Proteomes" id="UP000756860"/>
    </source>
</evidence>
<evidence type="ECO:0000313" key="6">
    <source>
        <dbReference type="EMBL" id="MBT0652531.1"/>
    </source>
</evidence>
<dbReference type="InterPro" id="IPR000160">
    <property type="entry name" value="GGDEF_dom"/>
</dbReference>
<evidence type="ECO:0000256" key="3">
    <source>
        <dbReference type="SAM" id="Coils"/>
    </source>
</evidence>
<keyword evidence="4" id="KW-0812">Transmembrane</keyword>
<organism evidence="6 7">
    <name type="scientific">Geomobilimonas luticola</name>
    <dbReference type="NCBI Taxonomy" id="1114878"/>
    <lineage>
        <taxon>Bacteria</taxon>
        <taxon>Pseudomonadati</taxon>
        <taxon>Thermodesulfobacteriota</taxon>
        <taxon>Desulfuromonadia</taxon>
        <taxon>Geobacterales</taxon>
        <taxon>Geobacteraceae</taxon>
        <taxon>Geomobilimonas</taxon>
    </lineage>
</organism>
<dbReference type="InterPro" id="IPR029787">
    <property type="entry name" value="Nucleotide_cyclase"/>
</dbReference>
<proteinExistence type="predicted"/>
<feature type="coiled-coil region" evidence="3">
    <location>
        <begin position="241"/>
        <end position="268"/>
    </location>
</feature>
<dbReference type="CDD" id="cd01949">
    <property type="entry name" value="GGDEF"/>
    <property type="match status" value="1"/>
</dbReference>
<dbReference type="Gene3D" id="3.30.70.270">
    <property type="match status" value="1"/>
</dbReference>
<dbReference type="Pfam" id="PF00990">
    <property type="entry name" value="GGDEF"/>
    <property type="match status" value="1"/>
</dbReference>
<keyword evidence="4" id="KW-1133">Transmembrane helix</keyword>
<protein>
    <recommendedName>
        <fullName evidence="1">diguanylate cyclase</fullName>
        <ecNumber evidence="1">2.7.7.65</ecNumber>
    </recommendedName>
</protein>
<gene>
    <name evidence="6" type="ORF">KI810_05650</name>
</gene>
<dbReference type="InterPro" id="IPR043128">
    <property type="entry name" value="Rev_trsase/Diguanyl_cyclase"/>
</dbReference>
<dbReference type="Gene3D" id="3.30.450.290">
    <property type="match status" value="1"/>
</dbReference>